<dbReference type="Proteomes" id="UP001497444">
    <property type="component" value="Chromosome 6"/>
</dbReference>
<dbReference type="Gene3D" id="1.10.287.110">
    <property type="entry name" value="DnaJ domain"/>
    <property type="match status" value="1"/>
</dbReference>
<dbReference type="PROSITE" id="PS00636">
    <property type="entry name" value="DNAJ_1"/>
    <property type="match status" value="1"/>
</dbReference>
<dbReference type="PRINTS" id="PR00625">
    <property type="entry name" value="JDOMAIN"/>
</dbReference>
<dbReference type="Pfam" id="PF00226">
    <property type="entry name" value="DnaJ"/>
    <property type="match status" value="1"/>
</dbReference>
<keyword evidence="1" id="KW-0143">Chaperone</keyword>
<dbReference type="PANTHER" id="PTHR24078">
    <property type="entry name" value="DNAJ HOMOLOG SUBFAMILY C MEMBER"/>
    <property type="match status" value="1"/>
</dbReference>
<evidence type="ECO:0000259" key="2">
    <source>
        <dbReference type="PROSITE" id="PS50076"/>
    </source>
</evidence>
<keyword evidence="4" id="KW-1185">Reference proteome</keyword>
<dbReference type="CDD" id="cd06257">
    <property type="entry name" value="DnaJ"/>
    <property type="match status" value="1"/>
</dbReference>
<dbReference type="Gene3D" id="2.60.260.20">
    <property type="entry name" value="Urease metallochaperone UreE, N-terminal domain"/>
    <property type="match status" value="1"/>
</dbReference>
<dbReference type="SUPFAM" id="SSF49493">
    <property type="entry name" value="HSP40/DnaJ peptide-binding domain"/>
    <property type="match status" value="1"/>
</dbReference>
<proteinExistence type="predicted"/>
<name>A0ABP0X714_9BRYO</name>
<dbReference type="PROSITE" id="PS50076">
    <property type="entry name" value="DNAJ_2"/>
    <property type="match status" value="1"/>
</dbReference>
<sequence>MKWHPDKNPTNKKEAEAKFKQVSEAYEVLSDPQNRQIYDQEGEEGLKAQVPPPGAAAQGFGNGAANAFTFSPRNAEDIFAEFLVAEARSLAWEVVDHQEGPSPMACSRVSVEQQQQPGKTAPVENKLLCSLEELYKGSTRKMKISRTIADAIGKTMPVEDIRTIEVKPGWKKGTKITFPEKGNEQPNLLAADLVFVIDERAKDVFKRYGNA</sequence>
<accession>A0ABP0X714</accession>
<gene>
    <name evidence="3" type="ORF">CSSPJE1EN1_LOCUS20371</name>
</gene>
<dbReference type="PANTHER" id="PTHR24078:SF553">
    <property type="entry name" value="DNAJ HOMOLOG SUBFAMILY B MEMBER 5"/>
    <property type="match status" value="1"/>
</dbReference>
<dbReference type="InterPro" id="IPR036869">
    <property type="entry name" value="J_dom_sf"/>
</dbReference>
<dbReference type="InterPro" id="IPR001623">
    <property type="entry name" value="DnaJ_domain"/>
</dbReference>
<dbReference type="InterPro" id="IPR018253">
    <property type="entry name" value="DnaJ_domain_CS"/>
</dbReference>
<evidence type="ECO:0000256" key="1">
    <source>
        <dbReference type="ARBA" id="ARBA00023186"/>
    </source>
</evidence>
<feature type="domain" description="J" evidence="2">
    <location>
        <begin position="1"/>
        <end position="42"/>
    </location>
</feature>
<organism evidence="3 4">
    <name type="scientific">Sphagnum jensenii</name>
    <dbReference type="NCBI Taxonomy" id="128206"/>
    <lineage>
        <taxon>Eukaryota</taxon>
        <taxon>Viridiplantae</taxon>
        <taxon>Streptophyta</taxon>
        <taxon>Embryophyta</taxon>
        <taxon>Bryophyta</taxon>
        <taxon>Sphagnophytina</taxon>
        <taxon>Sphagnopsida</taxon>
        <taxon>Sphagnales</taxon>
        <taxon>Sphagnaceae</taxon>
        <taxon>Sphagnum</taxon>
    </lineage>
</organism>
<dbReference type="InterPro" id="IPR051339">
    <property type="entry name" value="DnaJ_subfamily_B"/>
</dbReference>
<reference evidence="3" key="1">
    <citation type="submission" date="2024-02" db="EMBL/GenBank/DDBJ databases">
        <authorList>
            <consortium name="ELIXIR-Norway"/>
            <consortium name="Elixir Norway"/>
        </authorList>
    </citation>
    <scope>NUCLEOTIDE SEQUENCE</scope>
</reference>
<dbReference type="SMART" id="SM00271">
    <property type="entry name" value="DnaJ"/>
    <property type="match status" value="1"/>
</dbReference>
<evidence type="ECO:0000313" key="4">
    <source>
        <dbReference type="Proteomes" id="UP001497444"/>
    </source>
</evidence>
<dbReference type="EMBL" id="OZ020101">
    <property type="protein sequence ID" value="CAK9274893.1"/>
    <property type="molecule type" value="Genomic_DNA"/>
</dbReference>
<dbReference type="Pfam" id="PF01556">
    <property type="entry name" value="DnaJ_C"/>
    <property type="match status" value="1"/>
</dbReference>
<dbReference type="InterPro" id="IPR008971">
    <property type="entry name" value="HSP40/DnaJ_pept-bd"/>
</dbReference>
<dbReference type="InterPro" id="IPR002939">
    <property type="entry name" value="DnaJ_C"/>
</dbReference>
<evidence type="ECO:0000313" key="3">
    <source>
        <dbReference type="EMBL" id="CAK9274893.1"/>
    </source>
</evidence>
<dbReference type="SUPFAM" id="SSF46565">
    <property type="entry name" value="Chaperone J-domain"/>
    <property type="match status" value="1"/>
</dbReference>
<protein>
    <recommendedName>
        <fullName evidence="2">J domain-containing protein</fullName>
    </recommendedName>
</protein>